<proteinExistence type="predicted"/>
<dbReference type="Gene3D" id="3.40.50.10540">
    <property type="entry name" value="Crotonobetainyl-coa:carnitine coa-transferase, domain 1"/>
    <property type="match status" value="1"/>
</dbReference>
<evidence type="ECO:0000256" key="1">
    <source>
        <dbReference type="ARBA" id="ARBA00022679"/>
    </source>
</evidence>
<dbReference type="InterPro" id="IPR050483">
    <property type="entry name" value="CoA-transferase_III_domain"/>
</dbReference>
<dbReference type="InterPro" id="IPR044855">
    <property type="entry name" value="CoA-Trfase_III_dom3_sf"/>
</dbReference>
<evidence type="ECO:0000313" key="3">
    <source>
        <dbReference type="Proteomes" id="UP000443353"/>
    </source>
</evidence>
<evidence type="ECO:0000313" key="2">
    <source>
        <dbReference type="EMBL" id="MVW63883.1"/>
    </source>
</evidence>
<name>A0A7X3G5E7_9BURK</name>
<dbReference type="GO" id="GO:0008410">
    <property type="term" value="F:CoA-transferase activity"/>
    <property type="evidence" value="ECO:0007669"/>
    <property type="project" value="TreeGrafter"/>
</dbReference>
<dbReference type="RefSeq" id="WP_160410555.1">
    <property type="nucleotide sequence ID" value="NZ_WSES01000010.1"/>
</dbReference>
<accession>A0A7X3G5E7</accession>
<organism evidence="2 3">
    <name type="scientific">Massilia cellulosiltytica</name>
    <dbReference type="NCBI Taxonomy" id="2683234"/>
    <lineage>
        <taxon>Bacteria</taxon>
        <taxon>Pseudomonadati</taxon>
        <taxon>Pseudomonadota</taxon>
        <taxon>Betaproteobacteria</taxon>
        <taxon>Burkholderiales</taxon>
        <taxon>Oxalobacteraceae</taxon>
        <taxon>Telluria group</taxon>
        <taxon>Massilia</taxon>
    </lineage>
</organism>
<keyword evidence="3" id="KW-1185">Reference proteome</keyword>
<dbReference type="Gene3D" id="3.30.1540.10">
    <property type="entry name" value="formyl-coa transferase, domain 3"/>
    <property type="match status" value="1"/>
</dbReference>
<dbReference type="InterPro" id="IPR003673">
    <property type="entry name" value="CoA-Trfase_fam_III"/>
</dbReference>
<dbReference type="InterPro" id="IPR023606">
    <property type="entry name" value="CoA-Trfase_III_dom_1_sf"/>
</dbReference>
<dbReference type="Proteomes" id="UP000443353">
    <property type="component" value="Unassembled WGS sequence"/>
</dbReference>
<dbReference type="Pfam" id="PF02515">
    <property type="entry name" value="CoA_transf_3"/>
    <property type="match status" value="1"/>
</dbReference>
<reference evidence="2 3" key="1">
    <citation type="submission" date="2019-12" db="EMBL/GenBank/DDBJ databases">
        <authorList>
            <person name="Li C."/>
            <person name="Zhao J."/>
        </authorList>
    </citation>
    <scope>NUCLEOTIDE SEQUENCE [LARGE SCALE GENOMIC DNA]</scope>
    <source>
        <strain evidence="2 3">NEAU-DD11</strain>
    </source>
</reference>
<dbReference type="PANTHER" id="PTHR48207:SF3">
    <property type="entry name" value="SUCCINATE--HYDROXYMETHYLGLUTARATE COA-TRANSFERASE"/>
    <property type="match status" value="1"/>
</dbReference>
<dbReference type="EMBL" id="WSES01000010">
    <property type="protein sequence ID" value="MVW63883.1"/>
    <property type="molecule type" value="Genomic_DNA"/>
</dbReference>
<dbReference type="AlphaFoldDB" id="A0A7X3G5E7"/>
<keyword evidence="1 2" id="KW-0808">Transferase</keyword>
<dbReference type="SUPFAM" id="SSF89796">
    <property type="entry name" value="CoA-transferase family III (CaiB/BaiF)"/>
    <property type="match status" value="1"/>
</dbReference>
<protein>
    <submittedName>
        <fullName evidence="2">CoA transferase</fullName>
    </submittedName>
</protein>
<gene>
    <name evidence="2" type="ORF">GPY61_28540</name>
</gene>
<sequence>MAFHPNGPHNGPDNRLQGALGHIRVLDLSRVLAGPWCSQNLADLGADIIKIERPGAGDDTRAWGPPYAPDAAGRPTTEAAYYLAANRGKRSLTVDIASEPGQALLRELVRHCDVVIENFKVGHLKRYGLDYDSLKAVRPDLVYCSITGFGQDGPYAHRAGYDFLIQGMGGLMSVTGERDDLPGGGPQKVGVALTDLMTGMYATVAVLAALTHRDRTGEGQHIDMALLDTQVAMLANVGSNYLNSGKRPTRWGNAHANIVPYQTFACSDGHIIVAAGNDGQYQKFVEAGGRPELARDPRFATNPARVQNRDVLVPLLADMVRERPRAEWIALLEAVGVPCGPINDLDEVFANEQVRARGMEIALPHPTAGQVKLVRSPMRMSATPATSDKAPPLLGEHTDDVLRDVLGKTDAEIAALREGGVV</sequence>
<comment type="caution">
    <text evidence="2">The sequence shown here is derived from an EMBL/GenBank/DDBJ whole genome shotgun (WGS) entry which is preliminary data.</text>
</comment>
<dbReference type="PANTHER" id="PTHR48207">
    <property type="entry name" value="SUCCINATE--HYDROXYMETHYLGLUTARATE COA-TRANSFERASE"/>
    <property type="match status" value="1"/>
</dbReference>